<evidence type="ECO:0008006" key="3">
    <source>
        <dbReference type="Google" id="ProtNLM"/>
    </source>
</evidence>
<organism evidence="1 2">
    <name type="scientific">Mesorhizobium sangaii</name>
    <dbReference type="NCBI Taxonomy" id="505389"/>
    <lineage>
        <taxon>Bacteria</taxon>
        <taxon>Pseudomonadati</taxon>
        <taxon>Pseudomonadota</taxon>
        <taxon>Alphaproteobacteria</taxon>
        <taxon>Hyphomicrobiales</taxon>
        <taxon>Phyllobacteriaceae</taxon>
        <taxon>Mesorhizobium</taxon>
    </lineage>
</organism>
<dbReference type="SUPFAM" id="SSF53335">
    <property type="entry name" value="S-adenosyl-L-methionine-dependent methyltransferases"/>
    <property type="match status" value="1"/>
</dbReference>
<proteinExistence type="predicted"/>
<name>A0A841PD24_9HYPH</name>
<evidence type="ECO:0000313" key="2">
    <source>
        <dbReference type="Proteomes" id="UP000556329"/>
    </source>
</evidence>
<gene>
    <name evidence="1" type="ORF">HNQ71_001394</name>
</gene>
<dbReference type="RefSeq" id="WP_184871768.1">
    <property type="nucleotide sequence ID" value="NZ_JACHEF010000001.1"/>
</dbReference>
<comment type="caution">
    <text evidence="1">The sequence shown here is derived from an EMBL/GenBank/DDBJ whole genome shotgun (WGS) entry which is preliminary data.</text>
</comment>
<evidence type="ECO:0000313" key="1">
    <source>
        <dbReference type="EMBL" id="MBB6408750.1"/>
    </source>
</evidence>
<dbReference type="EMBL" id="JACHEF010000001">
    <property type="protein sequence ID" value="MBB6408750.1"/>
    <property type="molecule type" value="Genomic_DNA"/>
</dbReference>
<dbReference type="Gene3D" id="3.40.50.150">
    <property type="entry name" value="Vaccinia Virus protein VP39"/>
    <property type="match status" value="1"/>
</dbReference>
<dbReference type="InterPro" id="IPR029063">
    <property type="entry name" value="SAM-dependent_MTases_sf"/>
</dbReference>
<keyword evidence="2" id="KW-1185">Reference proteome</keyword>
<dbReference type="Proteomes" id="UP000556329">
    <property type="component" value="Unassembled WGS sequence"/>
</dbReference>
<reference evidence="1 2" key="1">
    <citation type="submission" date="2020-08" db="EMBL/GenBank/DDBJ databases">
        <title>Genomic Encyclopedia of Type Strains, Phase IV (KMG-IV): sequencing the most valuable type-strain genomes for metagenomic binning, comparative biology and taxonomic classification.</title>
        <authorList>
            <person name="Goeker M."/>
        </authorList>
    </citation>
    <scope>NUCLEOTIDE SEQUENCE [LARGE SCALE GENOMIC DNA]</scope>
    <source>
        <strain evidence="1 2">DSM 100039</strain>
    </source>
</reference>
<accession>A0A841PD24</accession>
<protein>
    <recommendedName>
        <fullName evidence="3">Class I SAM-dependent methyltransferase</fullName>
    </recommendedName>
</protein>
<dbReference type="AlphaFoldDB" id="A0A841PD24"/>
<sequence length="224" mass="25441">MQVSVLNHIDLEREFQYVKNRGFLQPTELCQIMSSYGSDKGIGFHNYTVAYDWLFSRFRNEKLALFELGLGTNKVGAPSSMGAEGKPGASLRGWRAYFPNAQIYGADIDSDILFEEDKIQTFWTDQRNPHAIRGLWEEVGNVMFDVMVDDGLHEAAANICFFIESFVKLKPGGVYVIEDITPLDADLMASFVRCMASVSKYTIYEELDHPLNKIDNRLVIFQKA</sequence>